<dbReference type="SFLD" id="SFLDG01137">
    <property type="entry name" value="C1.6.1:_Phosphoserine_Phosphat"/>
    <property type="match status" value="1"/>
</dbReference>
<feature type="active site" description="Nucleophile" evidence="11">
    <location>
        <position position="92"/>
    </location>
</feature>
<dbReference type="EMBL" id="AJWJ01000787">
    <property type="protein sequence ID" value="KAF2068965.1"/>
    <property type="molecule type" value="Genomic_DNA"/>
</dbReference>
<sequence>MTNKFILIVLDNSLDIEKDILKTLWNGIDVLVQQSKSYDLGYFKVQKVILQSDKPYSQLNQPLHSYFYSQKVDFYFHEYGHFNTFRKLAVFDMDSCIIKNECIDEMAAIVGVSDKVSDITSRAMAGELDFNQALKERLMLLKDMPIGELENVWKKIELSDGAHYLISTLKKWGYKTALVSGGFSFFAYRVASRLGMDYAVSNELEFNQSSGGEKRLTGSVVGERIVNADVKRSVSQALVQLNNGISQMDTIAMGDGSNDIKMIQYVHMGVAIHGKPILRQSTPFQINFNPMAALVCYLPEFWQQLDDNSNNTSTTIDKDSLFNPSLHKIESQSQLVSNYTTFQQSNIFPTFFSC</sequence>
<reference evidence="12" key="1">
    <citation type="submission" date="2020-01" db="EMBL/GenBank/DDBJ databases">
        <title>Development of genomics and gene disruption for Polysphondylium violaceum indicates a role for the polyketide synthase stlB in stalk morphogenesis.</title>
        <authorList>
            <person name="Narita B."/>
            <person name="Kawabe Y."/>
            <person name="Kin K."/>
            <person name="Saito T."/>
            <person name="Gibbs R."/>
            <person name="Kuspa A."/>
            <person name="Muzny D."/>
            <person name="Queller D."/>
            <person name="Richards S."/>
            <person name="Strassman J."/>
            <person name="Sucgang R."/>
            <person name="Worley K."/>
            <person name="Schaap P."/>
        </authorList>
    </citation>
    <scope>NUCLEOTIDE SEQUENCE</scope>
    <source>
        <strain evidence="12">QSvi11</strain>
    </source>
</reference>
<keyword evidence="8" id="KW-0460">Magnesium</keyword>
<dbReference type="GO" id="GO:0005737">
    <property type="term" value="C:cytoplasm"/>
    <property type="evidence" value="ECO:0007669"/>
    <property type="project" value="TreeGrafter"/>
</dbReference>
<dbReference type="SFLD" id="SFLDF00029">
    <property type="entry name" value="phosphoserine_phosphatase"/>
    <property type="match status" value="1"/>
</dbReference>
<comment type="pathway">
    <text evidence="2">Amino-acid biosynthesis; L-serine biosynthesis; L-serine from 3-phospho-D-glycerate: step 3/3.</text>
</comment>
<dbReference type="SFLD" id="SFLDS00003">
    <property type="entry name" value="Haloacid_Dehalogenase"/>
    <property type="match status" value="1"/>
</dbReference>
<comment type="caution">
    <text evidence="12">The sequence shown here is derived from an EMBL/GenBank/DDBJ whole genome shotgun (WGS) entry which is preliminary data.</text>
</comment>
<gene>
    <name evidence="12" type="ORF">CYY_009721</name>
</gene>
<evidence type="ECO:0000256" key="11">
    <source>
        <dbReference type="PIRSR" id="PIRSR604469-1"/>
    </source>
</evidence>
<evidence type="ECO:0000256" key="10">
    <source>
        <dbReference type="ARBA" id="ARBA00031693"/>
    </source>
</evidence>
<organism evidence="12 13">
    <name type="scientific">Polysphondylium violaceum</name>
    <dbReference type="NCBI Taxonomy" id="133409"/>
    <lineage>
        <taxon>Eukaryota</taxon>
        <taxon>Amoebozoa</taxon>
        <taxon>Evosea</taxon>
        <taxon>Eumycetozoa</taxon>
        <taxon>Dictyostelia</taxon>
        <taxon>Dictyosteliales</taxon>
        <taxon>Dictyosteliaceae</taxon>
        <taxon>Polysphondylium</taxon>
    </lineage>
</organism>
<protein>
    <recommendedName>
        <fullName evidence="4">phosphoserine phosphatase</fullName>
        <ecNumber evidence="4">3.1.3.3</ecNumber>
    </recommendedName>
    <alternativeName>
        <fullName evidence="10">O-phosphoserine phosphohydrolase</fullName>
    </alternativeName>
</protein>
<feature type="active site" description="Proton donor" evidence="11">
    <location>
        <position position="94"/>
    </location>
</feature>
<keyword evidence="6" id="KW-0479">Metal-binding</keyword>
<evidence type="ECO:0000256" key="4">
    <source>
        <dbReference type="ARBA" id="ARBA00012640"/>
    </source>
</evidence>
<dbReference type="Gene3D" id="3.40.50.1000">
    <property type="entry name" value="HAD superfamily/HAD-like"/>
    <property type="match status" value="1"/>
</dbReference>
<evidence type="ECO:0000256" key="2">
    <source>
        <dbReference type="ARBA" id="ARBA00005135"/>
    </source>
</evidence>
<evidence type="ECO:0000256" key="8">
    <source>
        <dbReference type="ARBA" id="ARBA00022842"/>
    </source>
</evidence>
<dbReference type="NCBIfam" id="TIGR00338">
    <property type="entry name" value="serB"/>
    <property type="match status" value="1"/>
</dbReference>
<evidence type="ECO:0000256" key="9">
    <source>
        <dbReference type="ARBA" id="ARBA00023299"/>
    </source>
</evidence>
<evidence type="ECO:0000256" key="6">
    <source>
        <dbReference type="ARBA" id="ARBA00022723"/>
    </source>
</evidence>
<comment type="cofactor">
    <cofactor evidence="1">
        <name>Mg(2+)</name>
        <dbReference type="ChEBI" id="CHEBI:18420"/>
    </cofactor>
</comment>
<dbReference type="SFLD" id="SFLDG01136">
    <property type="entry name" value="C1.6:_Phosphoserine_Phosphatas"/>
    <property type="match status" value="1"/>
</dbReference>
<accession>A0A8J4PJR6</accession>
<dbReference type="EC" id="3.1.3.3" evidence="4"/>
<keyword evidence="7" id="KW-0378">Hydrolase</keyword>
<evidence type="ECO:0000313" key="12">
    <source>
        <dbReference type="EMBL" id="KAF2068965.1"/>
    </source>
</evidence>
<dbReference type="InterPro" id="IPR023214">
    <property type="entry name" value="HAD_sf"/>
</dbReference>
<dbReference type="InterPro" id="IPR004469">
    <property type="entry name" value="PSP"/>
</dbReference>
<dbReference type="GO" id="GO:0036424">
    <property type="term" value="F:L-phosphoserine phosphatase activity"/>
    <property type="evidence" value="ECO:0007669"/>
    <property type="project" value="InterPro"/>
</dbReference>
<dbReference type="InterPro" id="IPR036412">
    <property type="entry name" value="HAD-like_sf"/>
</dbReference>
<dbReference type="PANTHER" id="PTHR43344">
    <property type="entry name" value="PHOSPHOSERINE PHOSPHATASE"/>
    <property type="match status" value="1"/>
</dbReference>
<evidence type="ECO:0000256" key="5">
    <source>
        <dbReference type="ARBA" id="ARBA00022605"/>
    </source>
</evidence>
<dbReference type="InterPro" id="IPR050582">
    <property type="entry name" value="HAD-like_SerB"/>
</dbReference>
<dbReference type="OrthoDB" id="27226at2759"/>
<dbReference type="GO" id="GO:0006564">
    <property type="term" value="P:L-serine biosynthetic process"/>
    <property type="evidence" value="ECO:0007669"/>
    <property type="project" value="UniProtKB-KW"/>
</dbReference>
<comment type="similarity">
    <text evidence="3">Belongs to the HAD-like hydrolase superfamily. SerB family.</text>
</comment>
<name>A0A8J4PJR6_9MYCE</name>
<dbReference type="PANTHER" id="PTHR43344:SF2">
    <property type="entry name" value="PHOSPHOSERINE PHOSPHATASE"/>
    <property type="match status" value="1"/>
</dbReference>
<dbReference type="GO" id="GO:0000287">
    <property type="term" value="F:magnesium ion binding"/>
    <property type="evidence" value="ECO:0007669"/>
    <property type="project" value="TreeGrafter"/>
</dbReference>
<dbReference type="Pfam" id="PF00702">
    <property type="entry name" value="Hydrolase"/>
    <property type="match status" value="1"/>
</dbReference>
<evidence type="ECO:0000256" key="3">
    <source>
        <dbReference type="ARBA" id="ARBA00009184"/>
    </source>
</evidence>
<dbReference type="NCBIfam" id="TIGR01488">
    <property type="entry name" value="HAD-SF-IB"/>
    <property type="match status" value="1"/>
</dbReference>
<evidence type="ECO:0000256" key="1">
    <source>
        <dbReference type="ARBA" id="ARBA00001946"/>
    </source>
</evidence>
<keyword evidence="13" id="KW-1185">Reference proteome</keyword>
<evidence type="ECO:0000256" key="7">
    <source>
        <dbReference type="ARBA" id="ARBA00022801"/>
    </source>
</evidence>
<dbReference type="Proteomes" id="UP000695562">
    <property type="component" value="Unassembled WGS sequence"/>
</dbReference>
<keyword evidence="5" id="KW-0028">Amino-acid biosynthesis</keyword>
<evidence type="ECO:0000313" key="13">
    <source>
        <dbReference type="Proteomes" id="UP000695562"/>
    </source>
</evidence>
<dbReference type="UniPathway" id="UPA00135">
    <property type="reaction ID" value="UER00198"/>
</dbReference>
<dbReference type="SUPFAM" id="SSF56784">
    <property type="entry name" value="HAD-like"/>
    <property type="match status" value="1"/>
</dbReference>
<proteinExistence type="inferred from homology"/>
<keyword evidence="9" id="KW-0718">Serine biosynthesis</keyword>
<dbReference type="AlphaFoldDB" id="A0A8J4PJR6"/>